<evidence type="ECO:0000313" key="1">
    <source>
        <dbReference type="EMBL" id="TCP41895.1"/>
    </source>
</evidence>
<keyword evidence="2" id="KW-1185">Reference proteome</keyword>
<reference evidence="1 2" key="1">
    <citation type="submission" date="2019-03" db="EMBL/GenBank/DDBJ databases">
        <title>Genomic Encyclopedia of Type Strains, Phase IV (KMG-IV): sequencing the most valuable type-strain genomes for metagenomic binning, comparative biology and taxonomic classification.</title>
        <authorList>
            <person name="Goeker M."/>
        </authorList>
    </citation>
    <scope>NUCLEOTIDE SEQUENCE [LARGE SCALE GENOMIC DNA]</scope>
    <source>
        <strain evidence="1 2">DSM 18063</strain>
    </source>
</reference>
<dbReference type="EMBL" id="SLXP01000004">
    <property type="protein sequence ID" value="TCP41895.1"/>
    <property type="molecule type" value="Genomic_DNA"/>
</dbReference>
<sequence length="94" mass="9688">MDSDRQIDLDINDPAWADAPGDIVKSVLGEGPHSVTVRASGAPTALSAQVLTVLRRHVEAGGGSFSVPEPSADFVEGLTLLGLRDAILGPEGVQ</sequence>
<evidence type="ECO:0000313" key="2">
    <source>
        <dbReference type="Proteomes" id="UP000294835"/>
    </source>
</evidence>
<dbReference type="Proteomes" id="UP000294835">
    <property type="component" value="Unassembled WGS sequence"/>
</dbReference>
<organism evidence="1 2">
    <name type="scientific">Rhodovulum marinum</name>
    <dbReference type="NCBI Taxonomy" id="320662"/>
    <lineage>
        <taxon>Bacteria</taxon>
        <taxon>Pseudomonadati</taxon>
        <taxon>Pseudomonadota</taxon>
        <taxon>Alphaproteobacteria</taxon>
        <taxon>Rhodobacterales</taxon>
        <taxon>Paracoccaceae</taxon>
        <taxon>Rhodovulum</taxon>
    </lineage>
</organism>
<protein>
    <recommendedName>
        <fullName evidence="3">STAS domain-containing protein</fullName>
    </recommendedName>
</protein>
<dbReference type="AlphaFoldDB" id="A0A4R2Q5E9"/>
<gene>
    <name evidence="1" type="ORF">EV662_104239</name>
</gene>
<proteinExistence type="predicted"/>
<comment type="caution">
    <text evidence="1">The sequence shown here is derived from an EMBL/GenBank/DDBJ whole genome shotgun (WGS) entry which is preliminary data.</text>
</comment>
<dbReference type="RefSeq" id="WP_132461816.1">
    <property type="nucleotide sequence ID" value="NZ_SLXP01000004.1"/>
</dbReference>
<evidence type="ECO:0008006" key="3">
    <source>
        <dbReference type="Google" id="ProtNLM"/>
    </source>
</evidence>
<accession>A0A4R2Q5E9</accession>
<name>A0A4R2Q5E9_9RHOB</name>
<dbReference type="OrthoDB" id="7871183at2"/>